<evidence type="ECO:0000256" key="1">
    <source>
        <dbReference type="ARBA" id="ARBA00004123"/>
    </source>
</evidence>
<evidence type="ECO:0000313" key="9">
    <source>
        <dbReference type="Proteomes" id="UP000027920"/>
    </source>
</evidence>
<comment type="subcellular location">
    <subcellularLocation>
        <location evidence="1">Nucleus</location>
    </subcellularLocation>
</comment>
<dbReference type="GeneID" id="25280211"/>
<dbReference type="EMBL" id="AMGV01000004">
    <property type="protein sequence ID" value="KEF57368.1"/>
    <property type="molecule type" value="Genomic_DNA"/>
</dbReference>
<dbReference type="OrthoDB" id="10018191at2759"/>
<dbReference type="GO" id="GO:0000785">
    <property type="term" value="C:chromatin"/>
    <property type="evidence" value="ECO:0007669"/>
    <property type="project" value="TreeGrafter"/>
</dbReference>
<dbReference type="GO" id="GO:0005634">
    <property type="term" value="C:nucleus"/>
    <property type="evidence" value="ECO:0007669"/>
    <property type="project" value="UniProtKB-SubCell"/>
</dbReference>
<keyword evidence="3" id="KW-0677">Repeat</keyword>
<name>A0A072PDK6_9EURO</name>
<proteinExistence type="predicted"/>
<dbReference type="RefSeq" id="XP_013259958.1">
    <property type="nucleotide sequence ID" value="XM_013404504.1"/>
</dbReference>
<dbReference type="VEuPathDB" id="FungiDB:A1O9_05285"/>
<dbReference type="GO" id="GO:0000981">
    <property type="term" value="F:DNA-binding transcription factor activity, RNA polymerase II-specific"/>
    <property type="evidence" value="ECO:0007669"/>
    <property type="project" value="InterPro"/>
</dbReference>
<dbReference type="PANTHER" id="PTHR40626">
    <property type="entry name" value="MIP31509P"/>
    <property type="match status" value="1"/>
</dbReference>
<organism evidence="8 9">
    <name type="scientific">Exophiala aquamarina CBS 119918</name>
    <dbReference type="NCBI Taxonomy" id="1182545"/>
    <lineage>
        <taxon>Eukaryota</taxon>
        <taxon>Fungi</taxon>
        <taxon>Dikarya</taxon>
        <taxon>Ascomycota</taxon>
        <taxon>Pezizomycotina</taxon>
        <taxon>Eurotiomycetes</taxon>
        <taxon>Chaetothyriomycetidae</taxon>
        <taxon>Chaetothyriales</taxon>
        <taxon>Herpotrichiellaceae</taxon>
        <taxon>Exophiala</taxon>
    </lineage>
</organism>
<evidence type="ECO:0000256" key="5">
    <source>
        <dbReference type="ARBA" id="ARBA00022833"/>
    </source>
</evidence>
<evidence type="ECO:0000313" key="8">
    <source>
        <dbReference type="EMBL" id="KEF57368.1"/>
    </source>
</evidence>
<dbReference type="AlphaFoldDB" id="A0A072PDK6"/>
<dbReference type="GO" id="GO:0000978">
    <property type="term" value="F:RNA polymerase II cis-regulatory region sequence-specific DNA binding"/>
    <property type="evidence" value="ECO:0007669"/>
    <property type="project" value="InterPro"/>
</dbReference>
<gene>
    <name evidence="8" type="ORF">A1O9_05285</name>
</gene>
<dbReference type="InterPro" id="IPR007219">
    <property type="entry name" value="XnlR_reg_dom"/>
</dbReference>
<dbReference type="GO" id="GO:0006351">
    <property type="term" value="P:DNA-templated transcription"/>
    <property type="evidence" value="ECO:0007669"/>
    <property type="project" value="InterPro"/>
</dbReference>
<dbReference type="CDD" id="cd12148">
    <property type="entry name" value="fungal_TF_MHR"/>
    <property type="match status" value="1"/>
</dbReference>
<dbReference type="InterPro" id="IPR051059">
    <property type="entry name" value="VerF-like"/>
</dbReference>
<evidence type="ECO:0000256" key="4">
    <source>
        <dbReference type="ARBA" id="ARBA00022771"/>
    </source>
</evidence>
<feature type="domain" description="Xylanolytic transcriptional activator regulatory" evidence="7">
    <location>
        <begin position="184"/>
        <end position="294"/>
    </location>
</feature>
<reference evidence="8 9" key="1">
    <citation type="submission" date="2013-03" db="EMBL/GenBank/DDBJ databases">
        <title>The Genome Sequence of Exophiala aquamarina CBS 119918.</title>
        <authorList>
            <consortium name="The Broad Institute Genomics Platform"/>
            <person name="Cuomo C."/>
            <person name="de Hoog S."/>
            <person name="Gorbushina A."/>
            <person name="Walker B."/>
            <person name="Young S.K."/>
            <person name="Zeng Q."/>
            <person name="Gargeya S."/>
            <person name="Fitzgerald M."/>
            <person name="Haas B."/>
            <person name="Abouelleil A."/>
            <person name="Allen A.W."/>
            <person name="Alvarado L."/>
            <person name="Arachchi H.M."/>
            <person name="Berlin A.M."/>
            <person name="Chapman S.B."/>
            <person name="Gainer-Dewar J."/>
            <person name="Goldberg J."/>
            <person name="Griggs A."/>
            <person name="Gujja S."/>
            <person name="Hansen M."/>
            <person name="Howarth C."/>
            <person name="Imamovic A."/>
            <person name="Ireland A."/>
            <person name="Larimer J."/>
            <person name="McCowan C."/>
            <person name="Murphy C."/>
            <person name="Pearson M."/>
            <person name="Poon T.W."/>
            <person name="Priest M."/>
            <person name="Roberts A."/>
            <person name="Saif S."/>
            <person name="Shea T."/>
            <person name="Sisk P."/>
            <person name="Sykes S."/>
            <person name="Wortman J."/>
            <person name="Nusbaum C."/>
            <person name="Birren B."/>
        </authorList>
    </citation>
    <scope>NUCLEOTIDE SEQUENCE [LARGE SCALE GENOMIC DNA]</scope>
    <source>
        <strain evidence="8 9">CBS 119918</strain>
    </source>
</reference>
<keyword evidence="4" id="KW-0863">Zinc-finger</keyword>
<evidence type="ECO:0000256" key="6">
    <source>
        <dbReference type="ARBA" id="ARBA00023242"/>
    </source>
</evidence>
<protein>
    <recommendedName>
        <fullName evidence="7">Xylanolytic transcriptional activator regulatory domain-containing protein</fullName>
    </recommendedName>
</protein>
<dbReference type="STRING" id="1182545.A0A072PDK6"/>
<comment type="caution">
    <text evidence="8">The sequence shown here is derived from an EMBL/GenBank/DDBJ whole genome shotgun (WGS) entry which is preliminary data.</text>
</comment>
<feature type="non-terminal residue" evidence="8">
    <location>
        <position position="1"/>
    </location>
</feature>
<keyword evidence="6" id="KW-0539">Nucleus</keyword>
<evidence type="ECO:0000256" key="2">
    <source>
        <dbReference type="ARBA" id="ARBA00022723"/>
    </source>
</evidence>
<dbReference type="Proteomes" id="UP000027920">
    <property type="component" value="Unassembled WGS sequence"/>
</dbReference>
<accession>A0A072PDK6</accession>
<keyword evidence="5" id="KW-0862">Zinc</keyword>
<feature type="non-terminal residue" evidence="8">
    <location>
        <position position="309"/>
    </location>
</feature>
<keyword evidence="2" id="KW-0479">Metal-binding</keyword>
<evidence type="ECO:0000259" key="7">
    <source>
        <dbReference type="Pfam" id="PF04082"/>
    </source>
</evidence>
<dbReference type="GO" id="GO:0008270">
    <property type="term" value="F:zinc ion binding"/>
    <property type="evidence" value="ECO:0007669"/>
    <property type="project" value="UniProtKB-KW"/>
</dbReference>
<evidence type="ECO:0000256" key="3">
    <source>
        <dbReference type="ARBA" id="ARBA00022737"/>
    </source>
</evidence>
<sequence length="309" mass="34499">ATSKDQPLPTSPPALTPFNADLGLLEFFDPFFGLPAEQMVDMSLPGLKGLTEGFSPLEQFSTSSVDSRQGGRDSELFVPNETVGTDLTKLHSPSQQRDDRAIPASNTIRDFFRTDPADYFLNSATPSVPVPKVRRMASAKPPTLIFTETMRTKLLEDLSRRLPPEKLTDFRLPVAIALQKCFRTFVDAFHVHLPIFHLPTMDLERTPSPLVLAMCAIGALYRLERKVAALLYHKADQALSARTHRGSVVERTPNLLEDWTMPVLGHTNRYRENLWSGQTRLLLTMFASFSGDPEVMSRAIAKIGEFSLV</sequence>
<dbReference type="PANTHER" id="PTHR40626:SF13">
    <property type="entry name" value="RESPIRATION FACTOR 2-RELATED"/>
    <property type="match status" value="1"/>
</dbReference>
<dbReference type="HOGENOM" id="CLU_901819_0_0_1"/>
<dbReference type="Pfam" id="PF04082">
    <property type="entry name" value="Fungal_trans"/>
    <property type="match status" value="1"/>
</dbReference>
<keyword evidence="9" id="KW-1185">Reference proteome</keyword>